<reference evidence="1" key="1">
    <citation type="submission" date="2023-04" db="EMBL/GenBank/DDBJ databases">
        <title>Ambrosiozyma monospora NBRC 10751.</title>
        <authorList>
            <person name="Ichikawa N."/>
            <person name="Sato H."/>
            <person name="Tonouchi N."/>
        </authorList>
    </citation>
    <scope>NUCLEOTIDE SEQUENCE</scope>
    <source>
        <strain evidence="1">NBRC 10751</strain>
    </source>
</reference>
<dbReference type="EMBL" id="BSXS01003969">
    <property type="protein sequence ID" value="GME82257.1"/>
    <property type="molecule type" value="Genomic_DNA"/>
</dbReference>
<sequence length="526" mass="58869">MQYNHRSYPFLNEVEFYSKVNSITSSSSFNYFLSDLNDKELQFQFELNMIISIGCLTLEHIKSLDPARGCSSYFASRALNLLNKLSNLNDSQSIRALILLCIYSFYDASSIYAWNIVGLLTRVSISIGLNRHVGKKDQMRLTSVETEMRYRLFWSIYNLDRLISIALGKPVSIQDDDINVPLPEPINQDERWSLLVTKNIIELRRLEGLILSNVHCMRASDKFNVESDKQNILMSLRNGVEKWFSDSRLLSSTLSIHPLVSPKLSNGSLSGAASGPNEPLTPTSIYANSKQPSFTIGPSSRSSSTLSSTNGKLTPVETEQPYHLSTAWLASKYNHLLMLLYKPSYLYPKLPPVSTSTMPPSTSCFTNNNASLDLLTRCSVQGISFTFNLYNIHLLPLNWVTLYRFIISCSTILYCLSASAGATSNTSSNTENNDSLSSSGLNTIVSKSDINLIIELFEKGFGSVKGCEWCSELGSVFRKIDNVVFGNGTVKNEVATLCLVDGLKKFHEVLSSRKVNVWYEDEVYDL</sequence>
<organism evidence="1 2">
    <name type="scientific">Ambrosiozyma monospora</name>
    <name type="common">Yeast</name>
    <name type="synonym">Endomycopsis monosporus</name>
    <dbReference type="NCBI Taxonomy" id="43982"/>
    <lineage>
        <taxon>Eukaryota</taxon>
        <taxon>Fungi</taxon>
        <taxon>Dikarya</taxon>
        <taxon>Ascomycota</taxon>
        <taxon>Saccharomycotina</taxon>
        <taxon>Pichiomycetes</taxon>
        <taxon>Pichiales</taxon>
        <taxon>Pichiaceae</taxon>
        <taxon>Ambrosiozyma</taxon>
    </lineage>
</organism>
<evidence type="ECO:0000313" key="1">
    <source>
        <dbReference type="EMBL" id="GME82257.1"/>
    </source>
</evidence>
<dbReference type="Proteomes" id="UP001165064">
    <property type="component" value="Unassembled WGS sequence"/>
</dbReference>
<name>A0ACB5T6F1_AMBMO</name>
<gene>
    <name evidence="1" type="ORF">Amon02_000541100</name>
</gene>
<protein>
    <submittedName>
        <fullName evidence="1">Unnamed protein product</fullName>
    </submittedName>
</protein>
<accession>A0ACB5T6F1</accession>
<proteinExistence type="predicted"/>
<comment type="caution">
    <text evidence="1">The sequence shown here is derived from an EMBL/GenBank/DDBJ whole genome shotgun (WGS) entry which is preliminary data.</text>
</comment>
<evidence type="ECO:0000313" key="2">
    <source>
        <dbReference type="Proteomes" id="UP001165064"/>
    </source>
</evidence>
<keyword evidence="2" id="KW-1185">Reference proteome</keyword>